<keyword evidence="2" id="KW-0540">Nuclease</keyword>
<dbReference type="Gene3D" id="3.30.420.10">
    <property type="entry name" value="Ribonuclease H-like superfamily/Ribonuclease H"/>
    <property type="match status" value="1"/>
</dbReference>
<dbReference type="AlphaFoldDB" id="A0A8H7BGF3"/>
<evidence type="ECO:0000313" key="6">
    <source>
        <dbReference type="EMBL" id="KAF7721843.1"/>
    </source>
</evidence>
<evidence type="ECO:0000256" key="4">
    <source>
        <dbReference type="ARBA" id="ARBA00022839"/>
    </source>
</evidence>
<organism evidence="6 7">
    <name type="scientific">Apophysomyces ossiformis</name>
    <dbReference type="NCBI Taxonomy" id="679940"/>
    <lineage>
        <taxon>Eukaryota</taxon>
        <taxon>Fungi</taxon>
        <taxon>Fungi incertae sedis</taxon>
        <taxon>Mucoromycota</taxon>
        <taxon>Mucoromycotina</taxon>
        <taxon>Mucoromycetes</taxon>
        <taxon>Mucorales</taxon>
        <taxon>Mucorineae</taxon>
        <taxon>Mucoraceae</taxon>
        <taxon>Apophysomyces</taxon>
    </lineage>
</organism>
<dbReference type="HAMAP" id="MF_00045">
    <property type="entry name" value="Oligoribonuclease"/>
    <property type="match status" value="1"/>
</dbReference>
<evidence type="ECO:0000256" key="2">
    <source>
        <dbReference type="ARBA" id="ARBA00022722"/>
    </source>
</evidence>
<dbReference type="NCBIfam" id="NF003765">
    <property type="entry name" value="PRK05359.1"/>
    <property type="match status" value="1"/>
</dbReference>
<accession>A0A8H7BGF3</accession>
<dbReference type="Proteomes" id="UP000605846">
    <property type="component" value="Unassembled WGS sequence"/>
</dbReference>
<dbReference type="PANTHER" id="PTHR11046">
    <property type="entry name" value="OLIGORIBONUCLEASE, MITOCHONDRIAL"/>
    <property type="match status" value="1"/>
</dbReference>
<dbReference type="InterPro" id="IPR036397">
    <property type="entry name" value="RNaseH_sf"/>
</dbReference>
<dbReference type="GO" id="GO:0003676">
    <property type="term" value="F:nucleic acid binding"/>
    <property type="evidence" value="ECO:0007669"/>
    <property type="project" value="InterPro"/>
</dbReference>
<dbReference type="OrthoDB" id="270189at2759"/>
<keyword evidence="4" id="KW-0269">Exonuclease</keyword>
<dbReference type="GO" id="GO:0005739">
    <property type="term" value="C:mitochondrion"/>
    <property type="evidence" value="ECO:0007669"/>
    <property type="project" value="TreeGrafter"/>
</dbReference>
<gene>
    <name evidence="6" type="primary">REXO2</name>
    <name evidence="6" type="ORF">EC973_004079</name>
</gene>
<comment type="similarity">
    <text evidence="1">Belongs to the oligoribonuclease family.</text>
</comment>
<evidence type="ECO:0000313" key="7">
    <source>
        <dbReference type="Proteomes" id="UP000605846"/>
    </source>
</evidence>
<keyword evidence="7" id="KW-1185">Reference proteome</keyword>
<dbReference type="GO" id="GO:0000175">
    <property type="term" value="F:3'-5'-RNA exonuclease activity"/>
    <property type="evidence" value="ECO:0007669"/>
    <property type="project" value="InterPro"/>
</dbReference>
<dbReference type="InterPro" id="IPR022894">
    <property type="entry name" value="Oligoribonuclease"/>
</dbReference>
<protein>
    <submittedName>
        <fullName evidence="6">Oligoribonuclease, mitochondrial</fullName>
    </submittedName>
</protein>
<dbReference type="SUPFAM" id="SSF53098">
    <property type="entry name" value="Ribonuclease H-like"/>
    <property type="match status" value="1"/>
</dbReference>
<dbReference type="SMART" id="SM00479">
    <property type="entry name" value="EXOIII"/>
    <property type="match status" value="1"/>
</dbReference>
<dbReference type="EMBL" id="JABAYA010000231">
    <property type="protein sequence ID" value="KAF7721843.1"/>
    <property type="molecule type" value="Genomic_DNA"/>
</dbReference>
<dbReference type="InterPro" id="IPR012337">
    <property type="entry name" value="RNaseH-like_sf"/>
</dbReference>
<dbReference type="InterPro" id="IPR013520">
    <property type="entry name" value="Ribonucl_H"/>
</dbReference>
<dbReference type="FunFam" id="3.30.420.10:FF:000003">
    <property type="entry name" value="Oligoribonuclease"/>
    <property type="match status" value="1"/>
</dbReference>
<evidence type="ECO:0000259" key="5">
    <source>
        <dbReference type="SMART" id="SM00479"/>
    </source>
</evidence>
<keyword evidence="3" id="KW-0378">Hydrolase</keyword>
<reference evidence="6" key="1">
    <citation type="submission" date="2020-01" db="EMBL/GenBank/DDBJ databases">
        <title>Genome Sequencing of Three Apophysomyces-Like Fungal Strains Confirms a Novel Fungal Genus in the Mucoromycota with divergent Burkholderia-like Endosymbiotic Bacteria.</title>
        <authorList>
            <person name="Stajich J.E."/>
            <person name="Macias A.M."/>
            <person name="Carter-House D."/>
            <person name="Lovett B."/>
            <person name="Kasson L.R."/>
            <person name="Berry K."/>
            <person name="Grigoriev I."/>
            <person name="Chang Y."/>
            <person name="Spatafora J."/>
            <person name="Kasson M.T."/>
        </authorList>
    </citation>
    <scope>NUCLEOTIDE SEQUENCE</scope>
    <source>
        <strain evidence="6">NRRL A-21654</strain>
    </source>
</reference>
<evidence type="ECO:0000256" key="3">
    <source>
        <dbReference type="ARBA" id="ARBA00022801"/>
    </source>
</evidence>
<comment type="caution">
    <text evidence="6">The sequence shown here is derived from an EMBL/GenBank/DDBJ whole genome shotgun (WGS) entry which is preliminary data.</text>
</comment>
<feature type="domain" description="Exonuclease" evidence="5">
    <location>
        <begin position="19"/>
        <end position="192"/>
    </location>
</feature>
<dbReference type="CDD" id="cd06135">
    <property type="entry name" value="Orn"/>
    <property type="match status" value="1"/>
</dbReference>
<sequence length="193" mass="22219">MFGILSRRLYQMNKVIKDPLVWIDCEMTGLDIQKDRLIEIAVLLTDGDLNIVAEGPELVIHQPQEVMDNMNDWCKQHHGASGLTQAVLDSHVTTEEAEKQVLEFIQRYIPTGVAPLAGNSVHADKRFLEKEMPRIVDYLHYRIVDVSTVKELAKRWYPEVAAGVVKKNGHRALDDIKESIEELKYYRQHLFKP</sequence>
<evidence type="ECO:0000256" key="1">
    <source>
        <dbReference type="ARBA" id="ARBA00009921"/>
    </source>
</evidence>
<name>A0A8H7BGF3_9FUNG</name>
<dbReference type="Pfam" id="PF00929">
    <property type="entry name" value="RNase_T"/>
    <property type="match status" value="1"/>
</dbReference>
<proteinExistence type="inferred from homology"/>
<dbReference type="PANTHER" id="PTHR11046:SF0">
    <property type="entry name" value="OLIGORIBONUCLEASE, MITOCHONDRIAL"/>
    <property type="match status" value="1"/>
</dbReference>